<dbReference type="InParanoid" id="A0A5C3NSL6"/>
<name>A0A5C3NSL6_9APHY</name>
<organism evidence="1 2">
    <name type="scientific">Polyporus arcularius HHB13444</name>
    <dbReference type="NCBI Taxonomy" id="1314778"/>
    <lineage>
        <taxon>Eukaryota</taxon>
        <taxon>Fungi</taxon>
        <taxon>Dikarya</taxon>
        <taxon>Basidiomycota</taxon>
        <taxon>Agaricomycotina</taxon>
        <taxon>Agaricomycetes</taxon>
        <taxon>Polyporales</taxon>
        <taxon>Polyporaceae</taxon>
        <taxon>Polyporus</taxon>
    </lineage>
</organism>
<evidence type="ECO:0000313" key="2">
    <source>
        <dbReference type="Proteomes" id="UP000308197"/>
    </source>
</evidence>
<keyword evidence="2" id="KW-1185">Reference proteome</keyword>
<evidence type="ECO:0000313" key="1">
    <source>
        <dbReference type="EMBL" id="TFK78980.1"/>
    </source>
</evidence>
<dbReference type="Proteomes" id="UP000308197">
    <property type="component" value="Unassembled WGS sequence"/>
</dbReference>
<sequence>MYRSLVHNGQPLRSLPELWHALDETFHAAANRPVDYSILNEIEQLPARECVPISRAEIKDALRHVSTLSTPGWDHLHW</sequence>
<accession>A0A5C3NSL6</accession>
<feature type="non-terminal residue" evidence="1">
    <location>
        <position position="78"/>
    </location>
</feature>
<reference evidence="1 2" key="1">
    <citation type="journal article" date="2019" name="Nat. Ecol. Evol.">
        <title>Megaphylogeny resolves global patterns of mushroom evolution.</title>
        <authorList>
            <person name="Varga T."/>
            <person name="Krizsan K."/>
            <person name="Foldi C."/>
            <person name="Dima B."/>
            <person name="Sanchez-Garcia M."/>
            <person name="Sanchez-Ramirez S."/>
            <person name="Szollosi G.J."/>
            <person name="Szarkandi J.G."/>
            <person name="Papp V."/>
            <person name="Albert L."/>
            <person name="Andreopoulos W."/>
            <person name="Angelini C."/>
            <person name="Antonin V."/>
            <person name="Barry K.W."/>
            <person name="Bougher N.L."/>
            <person name="Buchanan P."/>
            <person name="Buyck B."/>
            <person name="Bense V."/>
            <person name="Catcheside P."/>
            <person name="Chovatia M."/>
            <person name="Cooper J."/>
            <person name="Damon W."/>
            <person name="Desjardin D."/>
            <person name="Finy P."/>
            <person name="Geml J."/>
            <person name="Haridas S."/>
            <person name="Hughes K."/>
            <person name="Justo A."/>
            <person name="Karasinski D."/>
            <person name="Kautmanova I."/>
            <person name="Kiss B."/>
            <person name="Kocsube S."/>
            <person name="Kotiranta H."/>
            <person name="LaButti K.M."/>
            <person name="Lechner B.E."/>
            <person name="Liimatainen K."/>
            <person name="Lipzen A."/>
            <person name="Lukacs Z."/>
            <person name="Mihaltcheva S."/>
            <person name="Morgado L.N."/>
            <person name="Niskanen T."/>
            <person name="Noordeloos M.E."/>
            <person name="Ohm R.A."/>
            <person name="Ortiz-Santana B."/>
            <person name="Ovrebo C."/>
            <person name="Racz N."/>
            <person name="Riley R."/>
            <person name="Savchenko A."/>
            <person name="Shiryaev A."/>
            <person name="Soop K."/>
            <person name="Spirin V."/>
            <person name="Szebenyi C."/>
            <person name="Tomsovsky M."/>
            <person name="Tulloss R.E."/>
            <person name="Uehling J."/>
            <person name="Grigoriev I.V."/>
            <person name="Vagvolgyi C."/>
            <person name="Papp T."/>
            <person name="Martin F.M."/>
            <person name="Miettinen O."/>
            <person name="Hibbett D.S."/>
            <person name="Nagy L.G."/>
        </authorList>
    </citation>
    <scope>NUCLEOTIDE SEQUENCE [LARGE SCALE GENOMIC DNA]</scope>
    <source>
        <strain evidence="1 2">HHB13444</strain>
    </source>
</reference>
<dbReference type="STRING" id="1314778.A0A5C3NSL6"/>
<dbReference type="EMBL" id="ML212229">
    <property type="protein sequence ID" value="TFK78980.1"/>
    <property type="molecule type" value="Genomic_DNA"/>
</dbReference>
<protein>
    <submittedName>
        <fullName evidence="1">Uncharacterized protein</fullName>
    </submittedName>
</protein>
<dbReference type="AlphaFoldDB" id="A0A5C3NSL6"/>
<gene>
    <name evidence="1" type="ORF">K466DRAFT_506395</name>
</gene>
<proteinExistence type="predicted"/>